<feature type="compositionally biased region" description="Polar residues" evidence="1">
    <location>
        <begin position="85"/>
        <end position="95"/>
    </location>
</feature>
<reference evidence="2 3" key="1">
    <citation type="journal article" date="2015" name="Fungal Genet. Biol.">
        <title>Evolution of novel wood decay mechanisms in Agaricales revealed by the genome sequences of Fistulina hepatica and Cylindrobasidium torrendii.</title>
        <authorList>
            <person name="Floudas D."/>
            <person name="Held B.W."/>
            <person name="Riley R."/>
            <person name="Nagy L.G."/>
            <person name="Koehler G."/>
            <person name="Ransdell A.S."/>
            <person name="Younus H."/>
            <person name="Chow J."/>
            <person name="Chiniquy J."/>
            <person name="Lipzen A."/>
            <person name="Tritt A."/>
            <person name="Sun H."/>
            <person name="Haridas S."/>
            <person name="LaButti K."/>
            <person name="Ohm R.A."/>
            <person name="Kues U."/>
            <person name="Blanchette R.A."/>
            <person name="Grigoriev I.V."/>
            <person name="Minto R.E."/>
            <person name="Hibbett D.S."/>
        </authorList>
    </citation>
    <scope>NUCLEOTIDE SEQUENCE [LARGE SCALE GENOMIC DNA]</scope>
    <source>
        <strain evidence="2 3">FP15055 ss-10</strain>
    </source>
</reference>
<proteinExistence type="predicted"/>
<organism evidence="2 3">
    <name type="scientific">Cylindrobasidium torrendii FP15055 ss-10</name>
    <dbReference type="NCBI Taxonomy" id="1314674"/>
    <lineage>
        <taxon>Eukaryota</taxon>
        <taxon>Fungi</taxon>
        <taxon>Dikarya</taxon>
        <taxon>Basidiomycota</taxon>
        <taxon>Agaricomycotina</taxon>
        <taxon>Agaricomycetes</taxon>
        <taxon>Agaricomycetidae</taxon>
        <taxon>Agaricales</taxon>
        <taxon>Marasmiineae</taxon>
        <taxon>Physalacriaceae</taxon>
        <taxon>Cylindrobasidium</taxon>
    </lineage>
</organism>
<feature type="compositionally biased region" description="Basic and acidic residues" evidence="1">
    <location>
        <begin position="111"/>
        <end position="125"/>
    </location>
</feature>
<dbReference type="AlphaFoldDB" id="A0A0D7B158"/>
<dbReference type="EMBL" id="KN880711">
    <property type="protein sequence ID" value="KIY63236.1"/>
    <property type="molecule type" value="Genomic_DNA"/>
</dbReference>
<evidence type="ECO:0000313" key="3">
    <source>
        <dbReference type="Proteomes" id="UP000054007"/>
    </source>
</evidence>
<keyword evidence="3" id="KW-1185">Reference proteome</keyword>
<feature type="compositionally biased region" description="Polar residues" evidence="1">
    <location>
        <begin position="25"/>
        <end position="41"/>
    </location>
</feature>
<name>A0A0D7B158_9AGAR</name>
<sequence>MTSEAYELPSTMQQLQFRRPGPSHAQRTSTRPFRQSNNANMPSVRAATFRASTQYPQVDIPESQAKSAPWSPAVSEASAGEDSLATISFHQSSTFHPPLARATSLKSHSSSSHEPHHDQKDEDSSGSRMLRLASFGRRKSSKAKSDKEHGIIRTLLKRVESRGKSDSEVGNEELSVAQAIAAEYRAGEKAASN</sequence>
<feature type="region of interest" description="Disordered" evidence="1">
    <location>
        <begin position="1"/>
        <end position="150"/>
    </location>
</feature>
<protein>
    <submittedName>
        <fullName evidence="2">Uncharacterized protein</fullName>
    </submittedName>
</protein>
<accession>A0A0D7B158</accession>
<evidence type="ECO:0000313" key="2">
    <source>
        <dbReference type="EMBL" id="KIY63236.1"/>
    </source>
</evidence>
<gene>
    <name evidence="2" type="ORF">CYLTODRAFT_426282</name>
</gene>
<evidence type="ECO:0000256" key="1">
    <source>
        <dbReference type="SAM" id="MobiDB-lite"/>
    </source>
</evidence>
<dbReference type="Proteomes" id="UP000054007">
    <property type="component" value="Unassembled WGS sequence"/>
</dbReference>